<evidence type="ECO:0000256" key="1">
    <source>
        <dbReference type="SAM" id="MobiDB-lite"/>
    </source>
</evidence>
<feature type="compositionally biased region" description="Basic and acidic residues" evidence="1">
    <location>
        <begin position="54"/>
        <end position="66"/>
    </location>
</feature>
<keyword evidence="3" id="KW-1185">Reference proteome</keyword>
<evidence type="ECO:0000313" key="3">
    <source>
        <dbReference type="Proteomes" id="UP001459277"/>
    </source>
</evidence>
<dbReference type="EMBL" id="JAZDWU010000003">
    <property type="protein sequence ID" value="KAL0008933.1"/>
    <property type="molecule type" value="Genomic_DNA"/>
</dbReference>
<gene>
    <name evidence="2" type="ORF">SO802_010435</name>
</gene>
<organism evidence="2 3">
    <name type="scientific">Lithocarpus litseifolius</name>
    <dbReference type="NCBI Taxonomy" id="425828"/>
    <lineage>
        <taxon>Eukaryota</taxon>
        <taxon>Viridiplantae</taxon>
        <taxon>Streptophyta</taxon>
        <taxon>Embryophyta</taxon>
        <taxon>Tracheophyta</taxon>
        <taxon>Spermatophyta</taxon>
        <taxon>Magnoliopsida</taxon>
        <taxon>eudicotyledons</taxon>
        <taxon>Gunneridae</taxon>
        <taxon>Pentapetalae</taxon>
        <taxon>rosids</taxon>
        <taxon>fabids</taxon>
        <taxon>Fagales</taxon>
        <taxon>Fagaceae</taxon>
        <taxon>Lithocarpus</taxon>
    </lineage>
</organism>
<reference evidence="2 3" key="1">
    <citation type="submission" date="2024-01" db="EMBL/GenBank/DDBJ databases">
        <title>A telomere-to-telomere, gap-free genome of sweet tea (Lithocarpus litseifolius).</title>
        <authorList>
            <person name="Zhou J."/>
        </authorList>
    </citation>
    <scope>NUCLEOTIDE SEQUENCE [LARGE SCALE GENOMIC DNA]</scope>
    <source>
        <strain evidence="2">Zhou-2022a</strain>
        <tissue evidence="2">Leaf</tissue>
    </source>
</reference>
<accession>A0AAW2DH78</accession>
<dbReference type="Proteomes" id="UP001459277">
    <property type="component" value="Unassembled WGS sequence"/>
</dbReference>
<feature type="region of interest" description="Disordered" evidence="1">
    <location>
        <begin position="28"/>
        <end position="118"/>
    </location>
</feature>
<evidence type="ECO:0000313" key="2">
    <source>
        <dbReference type="EMBL" id="KAL0008933.1"/>
    </source>
</evidence>
<dbReference type="AlphaFoldDB" id="A0AAW2DH78"/>
<sequence length="118" mass="12835">MMNMDGVLAMINLNKLVIRGEFGQDLKEGYKENTSPTLKPVAPEASQHALKSPYELRAHNEDEERGAAPSDDEDESDDNNDSSSDSSSNDSGHDDDDSSTDSDDNSSRSYVSPYSGDD</sequence>
<comment type="caution">
    <text evidence="2">The sequence shown here is derived from an EMBL/GenBank/DDBJ whole genome shotgun (WGS) entry which is preliminary data.</text>
</comment>
<name>A0AAW2DH78_9ROSI</name>
<proteinExistence type="predicted"/>
<feature type="compositionally biased region" description="Acidic residues" evidence="1">
    <location>
        <begin position="70"/>
        <end position="80"/>
    </location>
</feature>
<feature type="compositionally biased region" description="Low complexity" evidence="1">
    <location>
        <begin position="81"/>
        <end position="90"/>
    </location>
</feature>
<feature type="compositionally biased region" description="Acidic residues" evidence="1">
    <location>
        <begin position="93"/>
        <end position="104"/>
    </location>
</feature>
<protein>
    <submittedName>
        <fullName evidence="2">Uncharacterized protein</fullName>
    </submittedName>
</protein>